<accession>A0AAQ4DHX7</accession>
<organism evidence="1 2">
    <name type="scientific">Amblyomma americanum</name>
    <name type="common">Lone star tick</name>
    <dbReference type="NCBI Taxonomy" id="6943"/>
    <lineage>
        <taxon>Eukaryota</taxon>
        <taxon>Metazoa</taxon>
        <taxon>Ecdysozoa</taxon>
        <taxon>Arthropoda</taxon>
        <taxon>Chelicerata</taxon>
        <taxon>Arachnida</taxon>
        <taxon>Acari</taxon>
        <taxon>Parasitiformes</taxon>
        <taxon>Ixodida</taxon>
        <taxon>Ixodoidea</taxon>
        <taxon>Ixodidae</taxon>
        <taxon>Amblyomminae</taxon>
        <taxon>Amblyomma</taxon>
    </lineage>
</organism>
<sequence>MASRALSRASCLRVDQKKVQSGASSSESSVEKLHAQFSKLPREDVCISICTYVPLCDIYAHLTLGCTKATHIS</sequence>
<dbReference type="AlphaFoldDB" id="A0AAQ4DHX7"/>
<reference evidence="1 2" key="1">
    <citation type="journal article" date="2023" name="Arcadia Sci">
        <title>De novo assembly of a long-read Amblyomma americanum tick genome.</title>
        <authorList>
            <person name="Chou S."/>
            <person name="Poskanzer K.E."/>
            <person name="Rollins M."/>
            <person name="Thuy-Boun P.S."/>
        </authorList>
    </citation>
    <scope>NUCLEOTIDE SEQUENCE [LARGE SCALE GENOMIC DNA]</scope>
    <source>
        <strain evidence="1">F_SG_1</strain>
        <tissue evidence="1">Salivary glands</tissue>
    </source>
</reference>
<dbReference type="Proteomes" id="UP001321473">
    <property type="component" value="Unassembled WGS sequence"/>
</dbReference>
<keyword evidence="2" id="KW-1185">Reference proteome</keyword>
<dbReference type="EMBL" id="JARKHS020030517">
    <property type="protein sequence ID" value="KAK8762067.1"/>
    <property type="molecule type" value="Genomic_DNA"/>
</dbReference>
<comment type="caution">
    <text evidence="1">The sequence shown here is derived from an EMBL/GenBank/DDBJ whole genome shotgun (WGS) entry which is preliminary data.</text>
</comment>
<name>A0AAQ4DHX7_AMBAM</name>
<gene>
    <name evidence="1" type="ORF">V5799_026666</name>
</gene>
<evidence type="ECO:0000313" key="2">
    <source>
        <dbReference type="Proteomes" id="UP001321473"/>
    </source>
</evidence>
<proteinExistence type="predicted"/>
<evidence type="ECO:0000313" key="1">
    <source>
        <dbReference type="EMBL" id="KAK8762067.1"/>
    </source>
</evidence>
<protein>
    <submittedName>
        <fullName evidence="1">Uncharacterized protein</fullName>
    </submittedName>
</protein>